<feature type="transmembrane region" description="Helical" evidence="7">
    <location>
        <begin position="287"/>
        <end position="309"/>
    </location>
</feature>
<dbReference type="PANTHER" id="PTHR45724:SF13">
    <property type="entry name" value="AQUAPORIN NIP1-1-RELATED"/>
    <property type="match status" value="1"/>
</dbReference>
<feature type="transmembrane region" description="Helical" evidence="7">
    <location>
        <begin position="329"/>
        <end position="350"/>
    </location>
</feature>
<dbReference type="InterPro" id="IPR000425">
    <property type="entry name" value="MIP"/>
</dbReference>
<evidence type="ECO:0000256" key="5">
    <source>
        <dbReference type="ARBA" id="ARBA00023136"/>
    </source>
</evidence>
<comment type="similarity">
    <text evidence="6">Belongs to the MIP/aquaporin (TC 1.A.8) family.</text>
</comment>
<evidence type="ECO:0000256" key="4">
    <source>
        <dbReference type="ARBA" id="ARBA00022989"/>
    </source>
</evidence>
<keyword evidence="3 6" id="KW-0812">Transmembrane</keyword>
<proteinExistence type="inferred from homology"/>
<keyword evidence="9" id="KW-1185">Reference proteome</keyword>
<dbReference type="InterPro" id="IPR023271">
    <property type="entry name" value="Aquaporin-like"/>
</dbReference>
<dbReference type="Proteomes" id="UP000306102">
    <property type="component" value="Unassembled WGS sequence"/>
</dbReference>
<keyword evidence="4 7" id="KW-1133">Transmembrane helix</keyword>
<keyword evidence="2 6" id="KW-0813">Transport</keyword>
<sequence>MVNKMPTAIDKCFTRSSGRLTNEHKFKPFKTAQFESLRISHFLELPTLSHMGFVAAAVAFCLAPLDGFVYNVFCCGYVGCDCDVFVLGFAIMAQISEVKSNHGVVCLDIKDSDLNLNSPSSVPNNNEHSGFYFTAPFIQKVIAELGGTYLLIFGGCAVVVVNLGRDNVVTFPGIAIAWGLLVMVLVYSISHISGAHFNPAITIAFASCNRFPWKQVPAYIAAQVVGSTLASGTLRLIFNGKYDHFAGTAPAPGGSDVQSLILEFIITFFLMFVVCSIATDDRAIKELAGLVIGATVSVNVFFAGPITGASMNPARSLGPAIVWNQYKGLWIYIVGPTFGAVGAALVYNIFRPKTDESLPSISKTWSCCHRGSGRISSS</sequence>
<dbReference type="GO" id="GO:0016020">
    <property type="term" value="C:membrane"/>
    <property type="evidence" value="ECO:0007669"/>
    <property type="project" value="UniProtKB-SubCell"/>
</dbReference>
<accession>A0A4S4DXB9</accession>
<feature type="transmembrane region" description="Helical" evidence="7">
    <location>
        <begin position="257"/>
        <end position="275"/>
    </location>
</feature>
<evidence type="ECO:0000256" key="3">
    <source>
        <dbReference type="ARBA" id="ARBA00022692"/>
    </source>
</evidence>
<dbReference type="GO" id="GO:0015267">
    <property type="term" value="F:channel activity"/>
    <property type="evidence" value="ECO:0007669"/>
    <property type="project" value="InterPro"/>
</dbReference>
<feature type="transmembrane region" description="Helical" evidence="7">
    <location>
        <begin position="169"/>
        <end position="189"/>
    </location>
</feature>
<dbReference type="InterPro" id="IPR022357">
    <property type="entry name" value="MIP_CS"/>
</dbReference>
<organism evidence="8 9">
    <name type="scientific">Camellia sinensis var. sinensis</name>
    <name type="common">China tea</name>
    <dbReference type="NCBI Taxonomy" id="542762"/>
    <lineage>
        <taxon>Eukaryota</taxon>
        <taxon>Viridiplantae</taxon>
        <taxon>Streptophyta</taxon>
        <taxon>Embryophyta</taxon>
        <taxon>Tracheophyta</taxon>
        <taxon>Spermatophyta</taxon>
        <taxon>Magnoliopsida</taxon>
        <taxon>eudicotyledons</taxon>
        <taxon>Gunneridae</taxon>
        <taxon>Pentapetalae</taxon>
        <taxon>asterids</taxon>
        <taxon>Ericales</taxon>
        <taxon>Theaceae</taxon>
        <taxon>Camellia</taxon>
    </lineage>
</organism>
<dbReference type="PANTHER" id="PTHR45724">
    <property type="entry name" value="AQUAPORIN NIP2-1"/>
    <property type="match status" value="1"/>
</dbReference>
<dbReference type="PROSITE" id="PS00221">
    <property type="entry name" value="MIP"/>
    <property type="match status" value="1"/>
</dbReference>
<dbReference type="AlphaFoldDB" id="A0A4S4DXB9"/>
<dbReference type="STRING" id="542762.A0A4S4DXB9"/>
<comment type="caution">
    <text evidence="8">The sequence shown here is derived from an EMBL/GenBank/DDBJ whole genome shotgun (WGS) entry which is preliminary data.</text>
</comment>
<reference evidence="8 9" key="1">
    <citation type="journal article" date="2018" name="Proc. Natl. Acad. Sci. U.S.A.">
        <title>Draft genome sequence of Camellia sinensis var. sinensis provides insights into the evolution of the tea genome and tea quality.</title>
        <authorList>
            <person name="Wei C."/>
            <person name="Yang H."/>
            <person name="Wang S."/>
            <person name="Zhao J."/>
            <person name="Liu C."/>
            <person name="Gao L."/>
            <person name="Xia E."/>
            <person name="Lu Y."/>
            <person name="Tai Y."/>
            <person name="She G."/>
            <person name="Sun J."/>
            <person name="Cao H."/>
            <person name="Tong W."/>
            <person name="Gao Q."/>
            <person name="Li Y."/>
            <person name="Deng W."/>
            <person name="Jiang X."/>
            <person name="Wang W."/>
            <person name="Chen Q."/>
            <person name="Zhang S."/>
            <person name="Li H."/>
            <person name="Wu J."/>
            <person name="Wang P."/>
            <person name="Li P."/>
            <person name="Shi C."/>
            <person name="Zheng F."/>
            <person name="Jian J."/>
            <person name="Huang B."/>
            <person name="Shan D."/>
            <person name="Shi M."/>
            <person name="Fang C."/>
            <person name="Yue Y."/>
            <person name="Li F."/>
            <person name="Li D."/>
            <person name="Wei S."/>
            <person name="Han B."/>
            <person name="Jiang C."/>
            <person name="Yin Y."/>
            <person name="Xia T."/>
            <person name="Zhang Z."/>
            <person name="Bennetzen J.L."/>
            <person name="Zhao S."/>
            <person name="Wan X."/>
        </authorList>
    </citation>
    <scope>NUCLEOTIDE SEQUENCE [LARGE SCALE GENOMIC DNA]</scope>
    <source>
        <strain evidence="9">cv. Shuchazao</strain>
        <tissue evidence="8">Leaf</tissue>
    </source>
</reference>
<dbReference type="InterPro" id="IPR034294">
    <property type="entry name" value="Aquaporin_transptr"/>
</dbReference>
<dbReference type="Pfam" id="PF00230">
    <property type="entry name" value="MIP"/>
    <property type="match status" value="1"/>
</dbReference>
<dbReference type="EMBL" id="SDRB02009624">
    <property type="protein sequence ID" value="THG08039.1"/>
    <property type="molecule type" value="Genomic_DNA"/>
</dbReference>
<name>A0A4S4DXB9_CAMSN</name>
<dbReference type="SUPFAM" id="SSF81338">
    <property type="entry name" value="Aquaporin-like"/>
    <property type="match status" value="1"/>
</dbReference>
<evidence type="ECO:0000256" key="6">
    <source>
        <dbReference type="RuleBase" id="RU000477"/>
    </source>
</evidence>
<evidence type="ECO:0000256" key="2">
    <source>
        <dbReference type="ARBA" id="ARBA00022448"/>
    </source>
</evidence>
<dbReference type="NCBIfam" id="TIGR00861">
    <property type="entry name" value="MIP"/>
    <property type="match status" value="1"/>
</dbReference>
<dbReference type="PRINTS" id="PR00783">
    <property type="entry name" value="MINTRINSICP"/>
</dbReference>
<feature type="transmembrane region" description="Helical" evidence="7">
    <location>
        <begin position="141"/>
        <end position="163"/>
    </location>
</feature>
<evidence type="ECO:0000313" key="8">
    <source>
        <dbReference type="EMBL" id="THG08039.1"/>
    </source>
</evidence>
<dbReference type="CDD" id="cd00333">
    <property type="entry name" value="MIP"/>
    <property type="match status" value="1"/>
</dbReference>
<comment type="subcellular location">
    <subcellularLocation>
        <location evidence="1">Membrane</location>
        <topology evidence="1">Multi-pass membrane protein</topology>
    </subcellularLocation>
</comment>
<evidence type="ECO:0000256" key="1">
    <source>
        <dbReference type="ARBA" id="ARBA00004141"/>
    </source>
</evidence>
<dbReference type="Gene3D" id="1.20.1080.10">
    <property type="entry name" value="Glycerol uptake facilitator protein"/>
    <property type="match status" value="1"/>
</dbReference>
<protein>
    <submittedName>
        <fullName evidence="8">Uncharacterized protein</fullName>
    </submittedName>
</protein>
<evidence type="ECO:0000256" key="7">
    <source>
        <dbReference type="SAM" id="Phobius"/>
    </source>
</evidence>
<evidence type="ECO:0000313" key="9">
    <source>
        <dbReference type="Proteomes" id="UP000306102"/>
    </source>
</evidence>
<feature type="transmembrane region" description="Helical" evidence="7">
    <location>
        <begin position="216"/>
        <end position="237"/>
    </location>
</feature>
<gene>
    <name evidence="8" type="ORF">TEA_011873</name>
</gene>
<keyword evidence="5 7" id="KW-0472">Membrane</keyword>